<sequence length="52" mass="5527">MPESATEWMASASIDAEPEMIHPMNFAIAIPMFAAKAARIALPPPCALMLAV</sequence>
<accession>A0A9W6H5G9</accession>
<reference evidence="1" key="2">
    <citation type="submission" date="2023-01" db="EMBL/GenBank/DDBJ databases">
        <authorList>
            <person name="Sun Q."/>
            <person name="Evtushenko L."/>
        </authorList>
    </citation>
    <scope>NUCLEOTIDE SEQUENCE</scope>
    <source>
        <strain evidence="1">VKM Ac-1020</strain>
    </source>
</reference>
<protein>
    <submittedName>
        <fullName evidence="1">Uncharacterized protein</fullName>
    </submittedName>
</protein>
<dbReference type="Proteomes" id="UP001142462">
    <property type="component" value="Unassembled WGS sequence"/>
</dbReference>
<reference evidence="1" key="1">
    <citation type="journal article" date="2014" name="Int. J. Syst. Evol. Microbiol.">
        <title>Complete genome sequence of Corynebacterium casei LMG S-19264T (=DSM 44701T), isolated from a smear-ripened cheese.</title>
        <authorList>
            <consortium name="US DOE Joint Genome Institute (JGI-PGF)"/>
            <person name="Walter F."/>
            <person name="Albersmeier A."/>
            <person name="Kalinowski J."/>
            <person name="Ruckert C."/>
        </authorList>
    </citation>
    <scope>NUCLEOTIDE SEQUENCE</scope>
    <source>
        <strain evidence="1">VKM Ac-1020</strain>
    </source>
</reference>
<evidence type="ECO:0000313" key="1">
    <source>
        <dbReference type="EMBL" id="GLJ62721.1"/>
    </source>
</evidence>
<gene>
    <name evidence="1" type="ORF">GCM10017576_28520</name>
</gene>
<proteinExistence type="predicted"/>
<dbReference type="EMBL" id="BSEJ01000016">
    <property type="protein sequence ID" value="GLJ62721.1"/>
    <property type="molecule type" value="Genomic_DNA"/>
</dbReference>
<comment type="caution">
    <text evidence="1">The sequence shown here is derived from an EMBL/GenBank/DDBJ whole genome shotgun (WGS) entry which is preliminary data.</text>
</comment>
<name>A0A9W6H5G9_9MICO</name>
<evidence type="ECO:0000313" key="2">
    <source>
        <dbReference type="Proteomes" id="UP001142462"/>
    </source>
</evidence>
<organism evidence="1 2">
    <name type="scientific">Microbacterium barkeri</name>
    <dbReference type="NCBI Taxonomy" id="33917"/>
    <lineage>
        <taxon>Bacteria</taxon>
        <taxon>Bacillati</taxon>
        <taxon>Actinomycetota</taxon>
        <taxon>Actinomycetes</taxon>
        <taxon>Micrococcales</taxon>
        <taxon>Microbacteriaceae</taxon>
        <taxon>Microbacterium</taxon>
    </lineage>
</organism>
<keyword evidence="2" id="KW-1185">Reference proteome</keyword>
<dbReference type="AlphaFoldDB" id="A0A9W6H5G9"/>